<gene>
    <name evidence="1" type="ORF">AT705_09930</name>
</gene>
<dbReference type="RefSeq" id="WP_058796472.1">
    <property type="nucleotide sequence ID" value="NZ_CP013611.1"/>
</dbReference>
<organism evidence="1 2">
    <name type="scientific">Pseudoalteromonas rubra</name>
    <dbReference type="NCBI Taxonomy" id="43658"/>
    <lineage>
        <taxon>Bacteria</taxon>
        <taxon>Pseudomonadati</taxon>
        <taxon>Pseudomonadota</taxon>
        <taxon>Gammaproteobacteria</taxon>
        <taxon>Alteromonadales</taxon>
        <taxon>Pseudoalteromonadaceae</taxon>
        <taxon>Pseudoalteromonas</taxon>
    </lineage>
</organism>
<dbReference type="KEGG" id="prr:AT705_09930"/>
<dbReference type="Gene3D" id="3.90.550.10">
    <property type="entry name" value="Spore Coat Polysaccharide Biosynthesis Protein SpsA, Chain A"/>
    <property type="match status" value="1"/>
</dbReference>
<dbReference type="InterPro" id="IPR050793">
    <property type="entry name" value="CMP-NeuNAc_synthase"/>
</dbReference>
<reference evidence="1 2" key="1">
    <citation type="submission" date="2015-12" db="EMBL/GenBank/DDBJ databases">
        <title>Complete genome sequence of Pseudoalteromonas rubra SCSIO 6842, harboring a conjugative plasmid.</title>
        <authorList>
            <person name="Li B."/>
            <person name="Wang X."/>
        </authorList>
    </citation>
    <scope>NUCLEOTIDE SEQUENCE [LARGE SCALE GENOMIC DNA]</scope>
    <source>
        <strain evidence="1 2">SCSIO 6842</strain>
    </source>
</reference>
<evidence type="ECO:0000313" key="1">
    <source>
        <dbReference type="EMBL" id="ALU43231.1"/>
    </source>
</evidence>
<dbReference type="GO" id="GO:0008781">
    <property type="term" value="F:N-acylneuraminate cytidylyltransferase activity"/>
    <property type="evidence" value="ECO:0007669"/>
    <property type="project" value="TreeGrafter"/>
</dbReference>
<dbReference type="SUPFAM" id="SSF53448">
    <property type="entry name" value="Nucleotide-diphospho-sugar transferases"/>
    <property type="match status" value="1"/>
</dbReference>
<name>A0A0U3I5M9_9GAMM</name>
<dbReference type="Proteomes" id="UP000069015">
    <property type="component" value="Chromosome 1"/>
</dbReference>
<dbReference type="Pfam" id="PF02348">
    <property type="entry name" value="CTP_transf_3"/>
    <property type="match status" value="1"/>
</dbReference>
<accession>A0A0U3I5M9</accession>
<dbReference type="AlphaFoldDB" id="A0A0U3I5M9"/>
<dbReference type="InterPro" id="IPR003329">
    <property type="entry name" value="Cytidylyl_trans"/>
</dbReference>
<dbReference type="EMBL" id="CP013611">
    <property type="protein sequence ID" value="ALU43231.1"/>
    <property type="molecule type" value="Genomic_DNA"/>
</dbReference>
<dbReference type="PANTHER" id="PTHR21485:SF6">
    <property type="entry name" value="N-ACYLNEURAMINATE CYTIDYLYLTRANSFERASE-RELATED"/>
    <property type="match status" value="1"/>
</dbReference>
<evidence type="ECO:0000313" key="2">
    <source>
        <dbReference type="Proteomes" id="UP000069015"/>
    </source>
</evidence>
<evidence type="ECO:0008006" key="3">
    <source>
        <dbReference type="Google" id="ProtNLM"/>
    </source>
</evidence>
<dbReference type="PANTHER" id="PTHR21485">
    <property type="entry name" value="HAD SUPERFAMILY MEMBERS CMAS AND KDSC"/>
    <property type="match status" value="1"/>
</dbReference>
<proteinExistence type="predicted"/>
<sequence>MIKVLAIVPARAGSKRLPQKNIKVLGELPLVAHTFEAIKGSQYITHTLATSDCPTVLEIAATYERTTAVLRPAELASDTASSLDVVHHAVEYANNSGIAFDVICLLQPTTPLRTSKDIDAAIELYVEKNAKGIVSMTECAHSPLWSTRLKEEHDFKQFISGLTNTRSQDLDPYYQLNGAIYLVDKAEFKKSGKLFLEQDYYPYIMSNENSIDIDTEVDFLIAAAVLQHRTKTS</sequence>
<protein>
    <recommendedName>
        <fullName evidence="3">CMP-N-acetlyneuraminic acid synthetase</fullName>
    </recommendedName>
</protein>
<dbReference type="CDD" id="cd02513">
    <property type="entry name" value="CMP-NeuAc_Synthase"/>
    <property type="match status" value="1"/>
</dbReference>
<dbReference type="InterPro" id="IPR029044">
    <property type="entry name" value="Nucleotide-diphossugar_trans"/>
</dbReference>